<dbReference type="Proteomes" id="UP000094008">
    <property type="component" value="Unassembled WGS sequence"/>
</dbReference>
<sequence>MRINTAWRNRLSKSGTAGSRVGVYIVVGLAALSGLNVLWQMLFSSPPDPVTPARSVVNKAAVVGSFAQDCVSVWLTATTQDSTSLAQCFSLPSDVLKLPPTPGVVITTPTVVAVTFEGTAGKAHDSEVYSVVVGVTERAYESAPPMRALYRLPVLWSRFGPRAASLPARVSGPGPGADLPLAYPTTLAATDSAFQVVSGFITAYLTGQGGVERYVTSDSMLVGLGPVYETATMTMLTAVSAVPATPADGQSVRVLAQVDAVTSQYTPAHLVYPLTLRGLGGRWSVAAIDAAPAMSTADDPVPVVGATAPN</sequence>
<dbReference type="AlphaFoldDB" id="A0A1A0W927"/>
<reference evidence="3" key="1">
    <citation type="submission" date="2016-06" db="EMBL/GenBank/DDBJ databases">
        <authorList>
            <person name="Sutton G."/>
            <person name="Brinkac L."/>
            <person name="Sanka R."/>
            <person name="Adams M."/>
            <person name="Lau E."/>
            <person name="Mehaffy C."/>
            <person name="Tameris M."/>
            <person name="Hatherill M."/>
            <person name="Hanekom W."/>
            <person name="Mahomed H."/>
            <person name="Mcshane H."/>
        </authorList>
    </citation>
    <scope>NUCLEOTIDE SEQUENCE [LARGE SCALE GENOMIC DNA]</scope>
    <source>
        <strain evidence="3">852002-10433_SCH5171157</strain>
    </source>
</reference>
<protein>
    <recommendedName>
        <fullName evidence="4">Conjugal transfer protein</fullName>
    </recommendedName>
</protein>
<evidence type="ECO:0000313" key="2">
    <source>
        <dbReference type="EMBL" id="OBB92924.1"/>
    </source>
</evidence>
<evidence type="ECO:0008006" key="4">
    <source>
        <dbReference type="Google" id="ProtNLM"/>
    </source>
</evidence>
<feature type="transmembrane region" description="Helical" evidence="1">
    <location>
        <begin position="21"/>
        <end position="42"/>
    </location>
</feature>
<evidence type="ECO:0000256" key="1">
    <source>
        <dbReference type="SAM" id="Phobius"/>
    </source>
</evidence>
<comment type="caution">
    <text evidence="2">The sequence shown here is derived from an EMBL/GenBank/DDBJ whole genome shotgun (WGS) entry which is preliminary data.</text>
</comment>
<accession>A0A1A0W927</accession>
<dbReference type="OrthoDB" id="4545310at2"/>
<keyword evidence="1" id="KW-0472">Membrane</keyword>
<keyword evidence="1" id="KW-0812">Transmembrane</keyword>
<dbReference type="EMBL" id="LZSY01000065">
    <property type="protein sequence ID" value="OBB92924.1"/>
    <property type="molecule type" value="Genomic_DNA"/>
</dbReference>
<organism evidence="2 3">
    <name type="scientific">Mycolicibacterium peregrinum</name>
    <name type="common">Mycobacterium peregrinum</name>
    <dbReference type="NCBI Taxonomy" id="43304"/>
    <lineage>
        <taxon>Bacteria</taxon>
        <taxon>Bacillati</taxon>
        <taxon>Actinomycetota</taxon>
        <taxon>Actinomycetes</taxon>
        <taxon>Mycobacteriales</taxon>
        <taxon>Mycobacteriaceae</taxon>
        <taxon>Mycolicibacterium</taxon>
    </lineage>
</organism>
<name>A0A1A0W927_MYCPR</name>
<gene>
    <name evidence="2" type="ORF">A5779_21435</name>
</gene>
<proteinExistence type="predicted"/>
<keyword evidence="1" id="KW-1133">Transmembrane helix</keyword>
<evidence type="ECO:0000313" key="3">
    <source>
        <dbReference type="Proteomes" id="UP000094008"/>
    </source>
</evidence>